<dbReference type="InterPro" id="IPR022496">
    <property type="entry name" value="T6A_TsaB"/>
</dbReference>
<dbReference type="SUPFAM" id="SSF53067">
    <property type="entry name" value="Actin-like ATPase domain"/>
    <property type="match status" value="2"/>
</dbReference>
<accession>A0A9D9HAL1</accession>
<protein>
    <submittedName>
        <fullName evidence="2">tRNA (Adenosine(37)-N6)-threonylcarbamoyltransferase complex dimerization subunit type 1 TsaB</fullName>
    </submittedName>
</protein>
<evidence type="ECO:0000313" key="2">
    <source>
        <dbReference type="EMBL" id="MBO8442848.1"/>
    </source>
</evidence>
<comment type="caution">
    <text evidence="2">The sequence shown here is derived from an EMBL/GenBank/DDBJ whole genome shotgun (WGS) entry which is preliminary data.</text>
</comment>
<organism evidence="2 3">
    <name type="scientific">Candidatus Aphodenecus pullistercoris</name>
    <dbReference type="NCBI Taxonomy" id="2840669"/>
    <lineage>
        <taxon>Bacteria</taxon>
        <taxon>Pseudomonadati</taxon>
        <taxon>Spirochaetota</taxon>
        <taxon>Spirochaetia</taxon>
        <taxon>Spirochaetales</taxon>
        <taxon>Candidatus Aphodenecus</taxon>
    </lineage>
</organism>
<evidence type="ECO:0000259" key="1">
    <source>
        <dbReference type="Pfam" id="PF00814"/>
    </source>
</evidence>
<dbReference type="Pfam" id="PF00814">
    <property type="entry name" value="TsaD"/>
    <property type="match status" value="1"/>
</dbReference>
<dbReference type="GO" id="GO:0002949">
    <property type="term" value="P:tRNA threonylcarbamoyladenosine modification"/>
    <property type="evidence" value="ECO:0007669"/>
    <property type="project" value="InterPro"/>
</dbReference>
<name>A0A9D9HAL1_9SPIR</name>
<evidence type="ECO:0000313" key="3">
    <source>
        <dbReference type="Proteomes" id="UP000823633"/>
    </source>
</evidence>
<dbReference type="NCBIfam" id="TIGR03725">
    <property type="entry name" value="T6A_YeaZ"/>
    <property type="match status" value="1"/>
</dbReference>
<dbReference type="EMBL" id="JADIMU010000022">
    <property type="protein sequence ID" value="MBO8442848.1"/>
    <property type="molecule type" value="Genomic_DNA"/>
</dbReference>
<dbReference type="CDD" id="cd24032">
    <property type="entry name" value="ASKHA_NBD_TsaB"/>
    <property type="match status" value="1"/>
</dbReference>
<dbReference type="InterPro" id="IPR043129">
    <property type="entry name" value="ATPase_NBD"/>
</dbReference>
<dbReference type="InterPro" id="IPR000905">
    <property type="entry name" value="Gcp-like_dom"/>
</dbReference>
<dbReference type="Gene3D" id="3.30.420.40">
    <property type="match status" value="2"/>
</dbReference>
<dbReference type="AlphaFoldDB" id="A0A9D9HAL1"/>
<reference evidence="2" key="1">
    <citation type="submission" date="2020-10" db="EMBL/GenBank/DDBJ databases">
        <authorList>
            <person name="Gilroy R."/>
        </authorList>
    </citation>
    <scope>NUCLEOTIDE SEQUENCE</scope>
    <source>
        <strain evidence="2">11167</strain>
    </source>
</reference>
<proteinExistence type="predicted"/>
<gene>
    <name evidence="2" type="primary">tsaB</name>
    <name evidence="2" type="ORF">IAC42_03730</name>
</gene>
<sequence length="230" mass="24718">MNVLSCDTSTSTLQLALESAKGLEEVMLTDFQHSEGLLGEIDRILTSHGLGTGDLDLLVCTRGPGSFTSLRIAMATLKGIALAGGIPLVSVPTLQVMASCFHIEGLATVVAIDAKKRRYYLGLYRDGKALCPDIDGNAEDLVQALAGEDEVVVTGPDALAFSQKLSSVLPDLRLIVDEEQPRPLGHILIELGKKRYEEVGSDDIGQGPVYIRRSDAEEALLARKSQEEEK</sequence>
<reference evidence="2" key="2">
    <citation type="journal article" date="2021" name="PeerJ">
        <title>Extensive microbial diversity within the chicken gut microbiome revealed by metagenomics and culture.</title>
        <authorList>
            <person name="Gilroy R."/>
            <person name="Ravi A."/>
            <person name="Getino M."/>
            <person name="Pursley I."/>
            <person name="Horton D.L."/>
            <person name="Alikhan N.F."/>
            <person name="Baker D."/>
            <person name="Gharbi K."/>
            <person name="Hall N."/>
            <person name="Watson M."/>
            <person name="Adriaenssens E.M."/>
            <person name="Foster-Nyarko E."/>
            <person name="Jarju S."/>
            <person name="Secka A."/>
            <person name="Antonio M."/>
            <person name="Oren A."/>
            <person name="Chaudhuri R.R."/>
            <person name="La Ragione R."/>
            <person name="Hildebrand F."/>
            <person name="Pallen M.J."/>
        </authorList>
    </citation>
    <scope>NUCLEOTIDE SEQUENCE</scope>
    <source>
        <strain evidence="2">11167</strain>
    </source>
</reference>
<dbReference type="Proteomes" id="UP000823633">
    <property type="component" value="Unassembled WGS sequence"/>
</dbReference>
<feature type="domain" description="Gcp-like" evidence="1">
    <location>
        <begin position="32"/>
        <end position="146"/>
    </location>
</feature>